<evidence type="ECO:0000313" key="2">
    <source>
        <dbReference type="EMBL" id="PWN45862.1"/>
    </source>
</evidence>
<evidence type="ECO:0000256" key="1">
    <source>
        <dbReference type="SAM" id="SignalP"/>
    </source>
</evidence>
<feature type="signal peptide" evidence="1">
    <location>
        <begin position="1"/>
        <end position="21"/>
    </location>
</feature>
<evidence type="ECO:0008006" key="4">
    <source>
        <dbReference type="Google" id="ProtNLM"/>
    </source>
</evidence>
<gene>
    <name evidence="2" type="ORF">IE81DRAFT_319703</name>
</gene>
<keyword evidence="1" id="KW-0732">Signal</keyword>
<dbReference type="Proteomes" id="UP000245783">
    <property type="component" value="Unassembled WGS sequence"/>
</dbReference>
<reference evidence="2 3" key="1">
    <citation type="journal article" date="2018" name="Mol. Biol. Evol.">
        <title>Broad Genomic Sampling Reveals a Smut Pathogenic Ancestry of the Fungal Clade Ustilaginomycotina.</title>
        <authorList>
            <person name="Kijpornyongpan T."/>
            <person name="Mondo S.J."/>
            <person name="Barry K."/>
            <person name="Sandor L."/>
            <person name="Lee J."/>
            <person name="Lipzen A."/>
            <person name="Pangilinan J."/>
            <person name="LaButti K."/>
            <person name="Hainaut M."/>
            <person name="Henrissat B."/>
            <person name="Grigoriev I.V."/>
            <person name="Spatafora J.W."/>
            <person name="Aime M.C."/>
        </authorList>
    </citation>
    <scope>NUCLEOTIDE SEQUENCE [LARGE SCALE GENOMIC DNA]</scope>
    <source>
        <strain evidence="2 3">MCA 4658</strain>
    </source>
</reference>
<keyword evidence="3" id="KW-1185">Reference proteome</keyword>
<name>A0A316W7R7_9BASI</name>
<accession>A0A316W7R7</accession>
<dbReference type="EMBL" id="KZ819353">
    <property type="protein sequence ID" value="PWN45862.1"/>
    <property type="molecule type" value="Genomic_DNA"/>
</dbReference>
<protein>
    <recommendedName>
        <fullName evidence="4">Secreted protein</fullName>
    </recommendedName>
</protein>
<dbReference type="RefSeq" id="XP_025373022.1">
    <property type="nucleotide sequence ID" value="XM_025512806.1"/>
</dbReference>
<dbReference type="AlphaFoldDB" id="A0A316W7R7"/>
<dbReference type="GeneID" id="37034676"/>
<evidence type="ECO:0000313" key="3">
    <source>
        <dbReference type="Proteomes" id="UP000245783"/>
    </source>
</evidence>
<organism evidence="2 3">
    <name type="scientific">Ceraceosorus guamensis</name>
    <dbReference type="NCBI Taxonomy" id="1522189"/>
    <lineage>
        <taxon>Eukaryota</taxon>
        <taxon>Fungi</taxon>
        <taxon>Dikarya</taxon>
        <taxon>Basidiomycota</taxon>
        <taxon>Ustilaginomycotina</taxon>
        <taxon>Exobasidiomycetes</taxon>
        <taxon>Ceraceosorales</taxon>
        <taxon>Ceraceosoraceae</taxon>
        <taxon>Ceraceosorus</taxon>
    </lineage>
</organism>
<proteinExistence type="predicted"/>
<feature type="chain" id="PRO_5016255757" description="Secreted protein" evidence="1">
    <location>
        <begin position="22"/>
        <end position="89"/>
    </location>
</feature>
<dbReference type="InParanoid" id="A0A316W7R7"/>
<sequence>MPSTPTCAQLAFSCCWMLGRCTHCNDCANPKSSSRTLQSDPFGPCIAAVLLGYGSATSASSTLVTRISADLVLLQDIATTHHNSQRSQR</sequence>